<evidence type="ECO:0000313" key="3">
    <source>
        <dbReference type="Proteomes" id="UP001596118"/>
    </source>
</evidence>
<feature type="compositionally biased region" description="Basic and acidic residues" evidence="1">
    <location>
        <begin position="1"/>
        <end position="17"/>
    </location>
</feature>
<protein>
    <submittedName>
        <fullName evidence="2">Uncharacterized protein</fullName>
    </submittedName>
</protein>
<reference evidence="2 3" key="1">
    <citation type="journal article" date="2019" name="Int. J. Syst. Evol. Microbiol.">
        <title>The Global Catalogue of Microorganisms (GCM) 10K type strain sequencing project: providing services to taxonomists for standard genome sequencing and annotation.</title>
        <authorList>
            <consortium name="The Broad Institute Genomics Platform"/>
            <consortium name="The Broad Institute Genome Sequencing Center for Infectious Disease"/>
            <person name="Wu L."/>
            <person name="Ma J."/>
        </authorList>
    </citation>
    <scope>NUCLEOTIDE SEQUENCE [LARGE SCALE GENOMIC DNA]</scope>
    <source>
        <strain evidence="2 3">CGMCC 1.12124</strain>
    </source>
</reference>
<dbReference type="RefSeq" id="WP_256412961.1">
    <property type="nucleotide sequence ID" value="NZ_JANHDM010000014.1"/>
</dbReference>
<dbReference type="EMBL" id="JBHSKY010000011">
    <property type="protein sequence ID" value="MFC5279392.1"/>
    <property type="molecule type" value="Genomic_DNA"/>
</dbReference>
<gene>
    <name evidence="2" type="ORF">ACFPM1_11595</name>
</gene>
<evidence type="ECO:0000256" key="1">
    <source>
        <dbReference type="SAM" id="MobiDB-lite"/>
    </source>
</evidence>
<organism evidence="2 3">
    <name type="scientific">Halorubrum rubrum</name>
    <dbReference type="NCBI Taxonomy" id="1126240"/>
    <lineage>
        <taxon>Archaea</taxon>
        <taxon>Methanobacteriati</taxon>
        <taxon>Methanobacteriota</taxon>
        <taxon>Stenosarchaea group</taxon>
        <taxon>Halobacteria</taxon>
        <taxon>Halobacteriales</taxon>
        <taxon>Haloferacaceae</taxon>
        <taxon>Halorubrum</taxon>
    </lineage>
</organism>
<dbReference type="AlphaFoldDB" id="A0ABD5R3J7"/>
<feature type="region of interest" description="Disordered" evidence="1">
    <location>
        <begin position="1"/>
        <end position="20"/>
    </location>
</feature>
<keyword evidence="3" id="KW-1185">Reference proteome</keyword>
<sequence length="121" mass="13882">MSKTRDGKGEPLEELVRNADGSIPDPIGFDPFDTVGVKTRYVDDVVKAHTFPLSHIHCLERRFTTPCNPDLDVDQLVVTSHEPREEHRLRVTLPDTVTNEFYNRLEKCKRVNPEQIGLELE</sequence>
<dbReference type="Proteomes" id="UP001596118">
    <property type="component" value="Unassembled WGS sequence"/>
</dbReference>
<name>A0ABD5R3J7_9EURY</name>
<evidence type="ECO:0000313" key="2">
    <source>
        <dbReference type="EMBL" id="MFC5279392.1"/>
    </source>
</evidence>
<accession>A0ABD5R3J7</accession>
<proteinExistence type="predicted"/>
<comment type="caution">
    <text evidence="2">The sequence shown here is derived from an EMBL/GenBank/DDBJ whole genome shotgun (WGS) entry which is preliminary data.</text>
</comment>